<reference evidence="3 4" key="1">
    <citation type="submission" date="2016-07" db="EMBL/GenBank/DDBJ databases">
        <title>Pervasive Adenine N6-methylation of Active Genes in Fungi.</title>
        <authorList>
            <consortium name="DOE Joint Genome Institute"/>
            <person name="Mondo S.J."/>
            <person name="Dannebaum R.O."/>
            <person name="Kuo R.C."/>
            <person name="Labutti K."/>
            <person name="Haridas S."/>
            <person name="Kuo A."/>
            <person name="Salamov A."/>
            <person name="Ahrendt S.R."/>
            <person name="Lipzen A."/>
            <person name="Sullivan W."/>
            <person name="Andreopoulos W.B."/>
            <person name="Clum A."/>
            <person name="Lindquist E."/>
            <person name="Daum C."/>
            <person name="Ramamoorthy G.K."/>
            <person name="Gryganskyi A."/>
            <person name="Culley D."/>
            <person name="Magnuson J.K."/>
            <person name="James T.Y."/>
            <person name="O'Malley M.A."/>
            <person name="Stajich J.E."/>
            <person name="Spatafora J.W."/>
            <person name="Visel A."/>
            <person name="Grigoriev I.V."/>
        </authorList>
    </citation>
    <scope>NUCLEOTIDE SEQUENCE [LARGE SCALE GENOMIC DNA]</scope>
    <source>
        <strain evidence="3 4">62-1032</strain>
    </source>
</reference>
<gene>
    <name evidence="3" type="ORF">BCR35DRAFT_88382</name>
</gene>
<proteinExistence type="predicted"/>
<feature type="region of interest" description="Disordered" evidence="2">
    <location>
        <begin position="419"/>
        <end position="546"/>
    </location>
</feature>
<dbReference type="Proteomes" id="UP000193467">
    <property type="component" value="Unassembled WGS sequence"/>
</dbReference>
<organism evidence="3 4">
    <name type="scientific">Leucosporidium creatinivorum</name>
    <dbReference type="NCBI Taxonomy" id="106004"/>
    <lineage>
        <taxon>Eukaryota</taxon>
        <taxon>Fungi</taxon>
        <taxon>Dikarya</taxon>
        <taxon>Basidiomycota</taxon>
        <taxon>Pucciniomycotina</taxon>
        <taxon>Microbotryomycetes</taxon>
        <taxon>Leucosporidiales</taxon>
        <taxon>Leucosporidium</taxon>
    </lineage>
</organism>
<keyword evidence="4" id="KW-1185">Reference proteome</keyword>
<comment type="caution">
    <text evidence="3">The sequence shown here is derived from an EMBL/GenBank/DDBJ whole genome shotgun (WGS) entry which is preliminary data.</text>
</comment>
<feature type="region of interest" description="Disordered" evidence="2">
    <location>
        <begin position="275"/>
        <end position="347"/>
    </location>
</feature>
<dbReference type="AlphaFoldDB" id="A0A1Y2FCS8"/>
<feature type="region of interest" description="Disordered" evidence="2">
    <location>
        <begin position="577"/>
        <end position="598"/>
    </location>
</feature>
<feature type="compositionally biased region" description="Polar residues" evidence="2">
    <location>
        <begin position="313"/>
        <end position="323"/>
    </location>
</feature>
<feature type="compositionally biased region" description="Basic and acidic residues" evidence="2">
    <location>
        <begin position="275"/>
        <end position="304"/>
    </location>
</feature>
<feature type="region of interest" description="Disordered" evidence="2">
    <location>
        <begin position="179"/>
        <end position="198"/>
    </location>
</feature>
<protein>
    <submittedName>
        <fullName evidence="3">Uncharacterized protein</fullName>
    </submittedName>
</protein>
<dbReference type="InParanoid" id="A0A1Y2FCS8"/>
<sequence length="657" mass="72885">MQRSQLTEQVVKDVVRHLFDPHSPSRSATRALISPTLILDFPLLPPAHEAAAAVAPPTAREAVFKRHSPSAQALSLFRLPGFVVNHLPGSQWTLEFDYVRDVSLQDQDAEDKFHLPPGAVRWRAFISWTLTLRSPFHLPLGIEDKLVLHRQDSREVELVFAPSESDADKKLRLAREIRMSTEPSGSRPRDPPGDDPDVQLVRVRYTGLRAPTYFNQLPLHDKLARYAPYLFACLLGPLYGILLLLGLDHSTRSLDASRRRRRRLEKKKARLAEKECIAEGKSKGKGKERESISAREKGKQKLLAEEEDHEPTSLPTVPTRTPITSDSDDGSDLTGTGASHDGESDTELESRYHRLMRQGHSTLHTIRTYRKQTTKILRKTFEEVGLVQWFVRSAVVVAAEGGLTVAGVGADLLSEAGLDFGEDPEQSKRMRQMQQARQGIHRRSKTLSKHEPSPIVDTPPSDSTWTNRSSPGKKRVSFSLKRPTESTLFGAPPRSPHRPGDPPTPDSAFDKFVTERDQASSTPSTSTSATARVGEAETDDPRYSQHFGLPQKVTDSPLVPDFSQAAHDAAVVAQSRRRSLDQTYSPQKKGAKEIGSPYHRGLKIHTDAAAEYGKKRASLDSAYSADNFPLFGDAPRVLTDSPALQEGVEDAFHPTPA</sequence>
<dbReference type="EMBL" id="MCGR01000024">
    <property type="protein sequence ID" value="ORY80655.1"/>
    <property type="molecule type" value="Genomic_DNA"/>
</dbReference>
<feature type="compositionally biased region" description="Polar residues" evidence="2">
    <location>
        <begin position="460"/>
        <end position="470"/>
    </location>
</feature>
<evidence type="ECO:0000313" key="4">
    <source>
        <dbReference type="Proteomes" id="UP000193467"/>
    </source>
</evidence>
<feature type="non-terminal residue" evidence="3">
    <location>
        <position position="657"/>
    </location>
</feature>
<evidence type="ECO:0000256" key="1">
    <source>
        <dbReference type="SAM" id="Coils"/>
    </source>
</evidence>
<name>A0A1Y2FCS8_9BASI</name>
<keyword evidence="1" id="KW-0175">Coiled coil</keyword>
<evidence type="ECO:0000313" key="3">
    <source>
        <dbReference type="EMBL" id="ORY80655.1"/>
    </source>
</evidence>
<feature type="coiled-coil region" evidence="1">
    <location>
        <begin position="247"/>
        <end position="274"/>
    </location>
</feature>
<feature type="compositionally biased region" description="Basic and acidic residues" evidence="2">
    <location>
        <begin position="508"/>
        <end position="518"/>
    </location>
</feature>
<evidence type="ECO:0000256" key="2">
    <source>
        <dbReference type="SAM" id="MobiDB-lite"/>
    </source>
</evidence>
<feature type="compositionally biased region" description="Low complexity" evidence="2">
    <location>
        <begin position="519"/>
        <end position="531"/>
    </location>
</feature>
<accession>A0A1Y2FCS8</accession>